<comment type="caution">
    <text evidence="2">The sequence shown here is derived from an EMBL/GenBank/DDBJ whole genome shotgun (WGS) entry which is preliminary data.</text>
</comment>
<dbReference type="EMBL" id="JBHSJJ010000002">
    <property type="protein sequence ID" value="MFC4870860.1"/>
    <property type="molecule type" value="Genomic_DNA"/>
</dbReference>
<dbReference type="Proteomes" id="UP001595818">
    <property type="component" value="Unassembled WGS sequence"/>
</dbReference>
<keyword evidence="3" id="KW-1185">Reference proteome</keyword>
<feature type="region of interest" description="Disordered" evidence="1">
    <location>
        <begin position="245"/>
        <end position="270"/>
    </location>
</feature>
<organism evidence="2 3">
    <name type="scientific">Negadavirga shengliensis</name>
    <dbReference type="NCBI Taxonomy" id="1389218"/>
    <lineage>
        <taxon>Bacteria</taxon>
        <taxon>Pseudomonadati</taxon>
        <taxon>Bacteroidota</taxon>
        <taxon>Cytophagia</taxon>
        <taxon>Cytophagales</taxon>
        <taxon>Cyclobacteriaceae</taxon>
        <taxon>Negadavirga</taxon>
    </lineage>
</organism>
<proteinExistence type="predicted"/>
<evidence type="ECO:0000313" key="3">
    <source>
        <dbReference type="Proteomes" id="UP001595818"/>
    </source>
</evidence>
<evidence type="ECO:0000313" key="2">
    <source>
        <dbReference type="EMBL" id="MFC4870860.1"/>
    </source>
</evidence>
<evidence type="ECO:0000256" key="1">
    <source>
        <dbReference type="SAM" id="MobiDB-lite"/>
    </source>
</evidence>
<sequence length="403" mass="46866">MFPNKLFLFLIIPMLFFGGHLWSQDRGEVGTYKDKFIWTGTGKAFVPNYMMIDVLGKGLHEISETDMDFFVAEFMEGHGFNGVHVPVFGRWFHIEDNRVTAADSVPDARTFEKLEMIIRKVYQAGGSTYLWMWGDAERGWTSKSSRDGIMGLQERQLLDQIAEKLGPVKGWMLGYGFDLWEWVSEEELKTWRDYLWSKPDWNHLLAARASKNKLDQIYEGLDFSDYEYHKPWYDDLVAMKQARPQKPSFSGDRYRVRNNPPSKWPEKDYNEEETRRGLWQHTMAGGIGAIWGNLDGDGRYGNKEQIKCFFVFWADKNRFRSDMEVDNSLSDGFGLRSGNELLVYYKEETRKIKYNLVGGPKKVVAVDARKSYEEIELGIKENGDHVFSAPYTSDWVLAVEDEN</sequence>
<protein>
    <submittedName>
        <fullName evidence="2">Uncharacterized protein</fullName>
    </submittedName>
</protein>
<dbReference type="RefSeq" id="WP_377061795.1">
    <property type="nucleotide sequence ID" value="NZ_JBHSJJ010000002.1"/>
</dbReference>
<name>A0ABV9SXS4_9BACT</name>
<accession>A0ABV9SXS4</accession>
<reference evidence="3" key="1">
    <citation type="journal article" date="2019" name="Int. J. Syst. Evol. Microbiol.">
        <title>The Global Catalogue of Microorganisms (GCM) 10K type strain sequencing project: providing services to taxonomists for standard genome sequencing and annotation.</title>
        <authorList>
            <consortium name="The Broad Institute Genomics Platform"/>
            <consortium name="The Broad Institute Genome Sequencing Center for Infectious Disease"/>
            <person name="Wu L."/>
            <person name="Ma J."/>
        </authorList>
    </citation>
    <scope>NUCLEOTIDE SEQUENCE [LARGE SCALE GENOMIC DNA]</scope>
    <source>
        <strain evidence="3">CGMCC 4.7466</strain>
    </source>
</reference>
<gene>
    <name evidence="2" type="ORF">ACFPFU_04120</name>
</gene>